<evidence type="ECO:0000256" key="11">
    <source>
        <dbReference type="ARBA" id="ARBA00023136"/>
    </source>
</evidence>
<keyword evidence="5" id="KW-0813">Transport</keyword>
<protein>
    <recommendedName>
        <fullName evidence="21">Sec23/Sec24 trunk domain-containing protein</fullName>
    </recommendedName>
</protein>
<dbReference type="GO" id="GO:0005789">
    <property type="term" value="C:endoplasmic reticulum membrane"/>
    <property type="evidence" value="ECO:0007669"/>
    <property type="project" value="UniProtKB-SubCell"/>
</dbReference>
<dbReference type="InterPro" id="IPR007123">
    <property type="entry name" value="Gelsolin-like_dom"/>
</dbReference>
<evidence type="ECO:0000256" key="7">
    <source>
        <dbReference type="ARBA" id="ARBA00022824"/>
    </source>
</evidence>
<feature type="domain" description="Gelsolin-like" evidence="14">
    <location>
        <begin position="649"/>
        <end position="701"/>
    </location>
</feature>
<dbReference type="SUPFAM" id="SSF82919">
    <property type="entry name" value="Zn-finger domain of Sec23/24"/>
    <property type="match status" value="1"/>
</dbReference>
<dbReference type="InterPro" id="IPR012990">
    <property type="entry name" value="Beta-sandwich_Sec23_24"/>
</dbReference>
<sequence length="812" mass="91576">MVQQMVQQFGSMSVQNNWSSLWGQEGVNLLADRNIKTKTVDIVPGQDTRDCNRNVMRSTLQKVPETASLLQKSRLPFGLLIHPFCDYENIPIIQDRTIVRCRNCRTYLNPFVRLLDQRRWQCNICHRVNDLPDDFLVDPVTHKLINYPLDQPELSHATVEFVASVEYMVRPPQPAAYLFVFDCSAHAFHLGYLPVMADTIYSCLNSIPGDTRTMIGFIGFDSRIHFFNLGDKKPQHMIMPDIKDVFIPSPESLLVNLHSKRPVIEHFLYKTLKELFNHDGVSQPVAVDSGSAMGSALSAAYEVISSIGGRITVIQATLPSLGPDGSVLANREDPNNRASNSSNTAQLTPLLNPATDFYKKLALDCSEHHVAVDLFNLSPTFSDLATVGQVAKVSGGSVFYYGATGANMATNPGRVLARFSTDLVHYLCRNIGFEAVMRLRCTKGLSIHTFHGNFFVRSTDLISLPNCNPDNGYAMQISIDEDFKDFNSVCFQAAVLYTNPAGERRIRVHTLNLPIVSTLSDVINFADQEAITAMLCKMAVDRSMSSNISDAREAMINAILDLLSTYRNVAPYEASYGLTTSYSTRLLPLYISALLKHTAFRVGISTKIDERVYAMERLKSLPICHITTYIYPDLYPVHTEFNPFAGEYPKPVQLSFANVDRNGVYLLDTYECIYLYICKSVNHQWLSDVFGVTQWAKIPDDGDYYSDGGDPKVSKTSRYSTHHNLHNDSSNRLPATPTSVTPLPRLDNPTSMRLNAFIDYLMSSRPLMPHFFLLREDSRLRYSFLQYMYDDRSESAFSYYEFLQHLQSQLKG</sequence>
<dbReference type="GO" id="GO:0006886">
    <property type="term" value="P:intracellular protein transport"/>
    <property type="evidence" value="ECO:0007669"/>
    <property type="project" value="InterPro"/>
</dbReference>
<dbReference type="GO" id="GO:0000149">
    <property type="term" value="F:SNARE binding"/>
    <property type="evidence" value="ECO:0007669"/>
    <property type="project" value="TreeGrafter"/>
</dbReference>
<keyword evidence="7" id="KW-0256">Endoplasmic reticulum</keyword>
<gene>
    <name evidence="19" type="primary">107364020</name>
</gene>
<dbReference type="InterPro" id="IPR036465">
    <property type="entry name" value="vWFA_dom_sf"/>
</dbReference>
<evidence type="ECO:0000313" key="19">
    <source>
        <dbReference type="EnsemblMetazoa" id="tetur11g03970.1"/>
    </source>
</evidence>
<keyword evidence="6" id="KW-0963">Cytoplasm</keyword>
<name>T1KHD2_TETUR</name>
<dbReference type="InterPro" id="IPR029006">
    <property type="entry name" value="ADF-H/Gelsolin-like_dom_sf"/>
</dbReference>
<keyword evidence="20" id="KW-1185">Reference proteome</keyword>
<dbReference type="GO" id="GO:0070971">
    <property type="term" value="C:endoplasmic reticulum exit site"/>
    <property type="evidence" value="ECO:0007669"/>
    <property type="project" value="TreeGrafter"/>
</dbReference>
<dbReference type="SUPFAM" id="SSF81811">
    <property type="entry name" value="Helical domain of Sec23/24"/>
    <property type="match status" value="1"/>
</dbReference>
<evidence type="ECO:0000259" key="18">
    <source>
        <dbReference type="Pfam" id="PF08033"/>
    </source>
</evidence>
<comment type="similarity">
    <text evidence="4">Belongs to the SEC23/SEC24 family. SEC24 subfamily.</text>
</comment>
<evidence type="ECO:0000259" key="14">
    <source>
        <dbReference type="Pfam" id="PF00626"/>
    </source>
</evidence>
<feature type="region of interest" description="Disordered" evidence="13">
    <location>
        <begin position="716"/>
        <end position="741"/>
    </location>
</feature>
<evidence type="ECO:0000256" key="9">
    <source>
        <dbReference type="ARBA" id="ARBA00022927"/>
    </source>
</evidence>
<feature type="domain" description="Sec23/Sec24 trunk" evidence="16">
    <location>
        <begin position="172"/>
        <end position="402"/>
    </location>
</feature>
<dbReference type="PANTHER" id="PTHR13803">
    <property type="entry name" value="SEC24-RELATED PROTEIN"/>
    <property type="match status" value="1"/>
</dbReference>
<evidence type="ECO:0000256" key="4">
    <source>
        <dbReference type="ARBA" id="ARBA00008334"/>
    </source>
</evidence>
<dbReference type="InterPro" id="IPR006895">
    <property type="entry name" value="Znf_Sec23_Sec24"/>
</dbReference>
<dbReference type="InterPro" id="IPR036174">
    <property type="entry name" value="Znf_Sec23_Sec24_sf"/>
</dbReference>
<evidence type="ECO:0000256" key="1">
    <source>
        <dbReference type="ARBA" id="ARBA00004299"/>
    </source>
</evidence>
<reference evidence="19" key="2">
    <citation type="submission" date="2015-06" db="UniProtKB">
        <authorList>
            <consortium name="EnsemblMetazoa"/>
        </authorList>
    </citation>
    <scope>IDENTIFICATION</scope>
</reference>
<evidence type="ECO:0008006" key="21">
    <source>
        <dbReference type="Google" id="ProtNLM"/>
    </source>
</evidence>
<dbReference type="Gene3D" id="3.40.20.10">
    <property type="entry name" value="Severin"/>
    <property type="match status" value="1"/>
</dbReference>
<dbReference type="InterPro" id="IPR006896">
    <property type="entry name" value="Sec23/24_trunk_dom"/>
</dbReference>
<dbReference type="EnsemblMetazoa" id="tetur11g03970.1">
    <property type="protein sequence ID" value="tetur11g03970.1"/>
    <property type="gene ID" value="tetur11g03970"/>
</dbReference>
<dbReference type="OrthoDB" id="49016at2759"/>
<dbReference type="Gene3D" id="1.20.120.730">
    <property type="entry name" value="Sec23/Sec24 helical domain"/>
    <property type="match status" value="1"/>
</dbReference>
<feature type="domain" description="Sec23/Sec24 helical" evidence="17">
    <location>
        <begin position="527"/>
        <end position="625"/>
    </location>
</feature>
<dbReference type="Pfam" id="PF08033">
    <property type="entry name" value="Sec23_BS"/>
    <property type="match status" value="1"/>
</dbReference>
<evidence type="ECO:0000313" key="20">
    <source>
        <dbReference type="Proteomes" id="UP000015104"/>
    </source>
</evidence>
<dbReference type="AlphaFoldDB" id="T1KHD2"/>
<evidence type="ECO:0000256" key="6">
    <source>
        <dbReference type="ARBA" id="ARBA00022490"/>
    </source>
</evidence>
<keyword evidence="11" id="KW-0472">Membrane</keyword>
<dbReference type="PANTHER" id="PTHR13803:SF39">
    <property type="entry name" value="SECRETORY 24AB, ISOFORM A"/>
    <property type="match status" value="1"/>
</dbReference>
<evidence type="ECO:0000256" key="2">
    <source>
        <dbReference type="ARBA" id="ARBA00004394"/>
    </source>
</evidence>
<dbReference type="Gene3D" id="2.60.40.1670">
    <property type="entry name" value="beta-sandwich domain of Sec23/24"/>
    <property type="match status" value="1"/>
</dbReference>
<comment type="subcellular location">
    <subcellularLocation>
        <location evidence="1">Cytoplasmic vesicle</location>
        <location evidence="1">COPII-coated vesicle membrane</location>
        <topology evidence="1">Peripheral membrane protein</topology>
        <orientation evidence="1">Cytoplasmic side</orientation>
    </subcellularLocation>
    <subcellularLocation>
        <location evidence="3">Endoplasmic reticulum membrane</location>
        <topology evidence="3">Peripheral membrane protein</topology>
        <orientation evidence="3">Cytoplasmic side</orientation>
    </subcellularLocation>
    <subcellularLocation>
        <location evidence="2">Golgi apparatus membrane</location>
    </subcellularLocation>
</comment>
<evidence type="ECO:0000259" key="17">
    <source>
        <dbReference type="Pfam" id="PF04815"/>
    </source>
</evidence>
<dbReference type="GO" id="GO:0008270">
    <property type="term" value="F:zinc ion binding"/>
    <property type="evidence" value="ECO:0007669"/>
    <property type="project" value="InterPro"/>
</dbReference>
<dbReference type="EMBL" id="CAEY01000075">
    <property type="status" value="NOT_ANNOTATED_CDS"/>
    <property type="molecule type" value="Genomic_DNA"/>
</dbReference>
<accession>T1KHD2</accession>
<feature type="region of interest" description="Disordered" evidence="13">
    <location>
        <begin position="325"/>
        <end position="347"/>
    </location>
</feature>
<evidence type="ECO:0000256" key="8">
    <source>
        <dbReference type="ARBA" id="ARBA00022892"/>
    </source>
</evidence>
<dbReference type="GO" id="GO:0030127">
    <property type="term" value="C:COPII vesicle coat"/>
    <property type="evidence" value="ECO:0007669"/>
    <property type="project" value="InterPro"/>
</dbReference>
<dbReference type="InterPro" id="IPR006900">
    <property type="entry name" value="Sec23/24_helical_dom"/>
</dbReference>
<dbReference type="eggNOG" id="KOG1985">
    <property type="taxonomic scope" value="Eukaryota"/>
</dbReference>
<dbReference type="Gene3D" id="3.40.50.410">
    <property type="entry name" value="von Willebrand factor, type A domain"/>
    <property type="match status" value="1"/>
</dbReference>
<dbReference type="Pfam" id="PF04811">
    <property type="entry name" value="Sec23_trunk"/>
    <property type="match status" value="1"/>
</dbReference>
<keyword evidence="12" id="KW-0968">Cytoplasmic vesicle</keyword>
<feature type="compositionally biased region" description="Polar residues" evidence="13">
    <location>
        <begin position="727"/>
        <end position="741"/>
    </location>
</feature>
<feature type="domain" description="Zinc finger Sec23/Sec24-type" evidence="15">
    <location>
        <begin position="98"/>
        <end position="134"/>
    </location>
</feature>
<dbReference type="InterPro" id="IPR036175">
    <property type="entry name" value="Sec23/24_helical_dom_sf"/>
</dbReference>
<keyword evidence="10" id="KW-0333">Golgi apparatus</keyword>
<reference evidence="20" key="1">
    <citation type="submission" date="2011-08" db="EMBL/GenBank/DDBJ databases">
        <authorList>
            <person name="Rombauts S."/>
        </authorList>
    </citation>
    <scope>NUCLEOTIDE SEQUENCE</scope>
    <source>
        <strain evidence="20">London</strain>
    </source>
</reference>
<dbReference type="Gene3D" id="2.30.30.380">
    <property type="entry name" value="Zn-finger domain of Sec23/24"/>
    <property type="match status" value="1"/>
</dbReference>
<dbReference type="GO" id="GO:0000139">
    <property type="term" value="C:Golgi membrane"/>
    <property type="evidence" value="ECO:0007669"/>
    <property type="project" value="UniProtKB-SubCell"/>
</dbReference>
<proteinExistence type="inferred from homology"/>
<evidence type="ECO:0000259" key="15">
    <source>
        <dbReference type="Pfam" id="PF04810"/>
    </source>
</evidence>
<dbReference type="STRING" id="32264.T1KHD2"/>
<dbReference type="InterPro" id="IPR050550">
    <property type="entry name" value="SEC23_SEC24_subfamily"/>
</dbReference>
<dbReference type="SUPFAM" id="SSF81995">
    <property type="entry name" value="beta-sandwich domain of Sec23/24"/>
    <property type="match status" value="1"/>
</dbReference>
<dbReference type="SUPFAM" id="SSF53300">
    <property type="entry name" value="vWA-like"/>
    <property type="match status" value="1"/>
</dbReference>
<dbReference type="Pfam" id="PF00626">
    <property type="entry name" value="Gelsolin"/>
    <property type="match status" value="1"/>
</dbReference>
<dbReference type="InterPro" id="IPR036180">
    <property type="entry name" value="Gelsolin-like_dom_sf"/>
</dbReference>
<evidence type="ECO:0000259" key="16">
    <source>
        <dbReference type="Pfam" id="PF04811"/>
    </source>
</evidence>
<evidence type="ECO:0000256" key="13">
    <source>
        <dbReference type="SAM" id="MobiDB-lite"/>
    </source>
</evidence>
<dbReference type="GO" id="GO:0090110">
    <property type="term" value="P:COPII-coated vesicle cargo loading"/>
    <property type="evidence" value="ECO:0007669"/>
    <property type="project" value="TreeGrafter"/>
</dbReference>
<keyword evidence="8" id="KW-0931">ER-Golgi transport</keyword>
<dbReference type="Pfam" id="PF04815">
    <property type="entry name" value="Sec23_helical"/>
    <property type="match status" value="1"/>
</dbReference>
<organism evidence="19 20">
    <name type="scientific">Tetranychus urticae</name>
    <name type="common">Two-spotted spider mite</name>
    <dbReference type="NCBI Taxonomy" id="32264"/>
    <lineage>
        <taxon>Eukaryota</taxon>
        <taxon>Metazoa</taxon>
        <taxon>Ecdysozoa</taxon>
        <taxon>Arthropoda</taxon>
        <taxon>Chelicerata</taxon>
        <taxon>Arachnida</taxon>
        <taxon>Acari</taxon>
        <taxon>Acariformes</taxon>
        <taxon>Trombidiformes</taxon>
        <taxon>Prostigmata</taxon>
        <taxon>Eleutherengona</taxon>
        <taxon>Raphignathae</taxon>
        <taxon>Tetranychoidea</taxon>
        <taxon>Tetranychidae</taxon>
        <taxon>Tetranychus</taxon>
    </lineage>
</organism>
<dbReference type="Proteomes" id="UP000015104">
    <property type="component" value="Unassembled WGS sequence"/>
</dbReference>
<dbReference type="SUPFAM" id="SSF82754">
    <property type="entry name" value="C-terminal, gelsolin-like domain of Sec23/24"/>
    <property type="match status" value="1"/>
</dbReference>
<evidence type="ECO:0000256" key="10">
    <source>
        <dbReference type="ARBA" id="ARBA00023034"/>
    </source>
</evidence>
<dbReference type="KEGG" id="tut:107364020"/>
<dbReference type="Pfam" id="PF04810">
    <property type="entry name" value="zf-Sec23_Sec24"/>
    <property type="match status" value="1"/>
</dbReference>
<evidence type="ECO:0000256" key="12">
    <source>
        <dbReference type="ARBA" id="ARBA00023329"/>
    </source>
</evidence>
<feature type="domain" description="Sec23/Sec24 beta-sandwich" evidence="18">
    <location>
        <begin position="432"/>
        <end position="515"/>
    </location>
</feature>
<dbReference type="HOGENOM" id="CLU_004589_2_1_1"/>
<feature type="compositionally biased region" description="Polar residues" evidence="13">
    <location>
        <begin position="336"/>
        <end position="347"/>
    </location>
</feature>
<evidence type="ECO:0000256" key="3">
    <source>
        <dbReference type="ARBA" id="ARBA00004397"/>
    </source>
</evidence>
<dbReference type="OMA" id="AVECSKQ"/>
<evidence type="ECO:0000256" key="5">
    <source>
        <dbReference type="ARBA" id="ARBA00022448"/>
    </source>
</evidence>
<keyword evidence="9" id="KW-0653">Protein transport</keyword>